<proteinExistence type="predicted"/>
<dbReference type="EMBL" id="FR854076">
    <property type="protein sequence ID" value="CCA82184.1"/>
    <property type="molecule type" value="Genomic_DNA"/>
</dbReference>
<reference evidence="1" key="2">
    <citation type="submission" date="2011-04" db="EMBL/GenBank/DDBJ databases">
        <authorList>
            <person name="Genoscope - CEA"/>
        </authorList>
    </citation>
    <scope>NUCLEOTIDE SEQUENCE</scope>
    <source>
        <strain evidence="1">R229</strain>
    </source>
</reference>
<dbReference type="AlphaFoldDB" id="G2ZT21"/>
<accession>G2ZT21</accession>
<reference evidence="1" key="1">
    <citation type="journal article" date="2011" name="PLoS ONE">
        <title>Ralstonia syzygii, the Blood Disease Bacterium and some Asian R. solanacearum strains form a single genomic species despite divergent lifestyles.</title>
        <authorList>
            <person name="Remenant B."/>
            <person name="de Cambiaire J.C."/>
            <person name="Cellier G."/>
            <person name="Jacobs J.M."/>
            <person name="Mangenot S."/>
            <person name="Barbe V."/>
            <person name="Lajus A."/>
            <person name="Vallenet D."/>
            <person name="Medigue C."/>
            <person name="Fegan M."/>
            <person name="Allen C."/>
            <person name="Prior P."/>
        </authorList>
    </citation>
    <scope>NUCLEOTIDE SEQUENCE</scope>
    <source>
        <strain evidence="1">R229</strain>
    </source>
</reference>
<protein>
    <submittedName>
        <fullName evidence="1">Uncharacterized protein</fullName>
    </submittedName>
</protein>
<organism evidence="1">
    <name type="scientific">blood disease bacterium R229</name>
    <dbReference type="NCBI Taxonomy" id="741978"/>
    <lineage>
        <taxon>Bacteria</taxon>
        <taxon>Pseudomonadati</taxon>
        <taxon>Pseudomonadota</taxon>
        <taxon>Betaproteobacteria</taxon>
        <taxon>Burkholderiales</taxon>
        <taxon>Burkholderiaceae</taxon>
        <taxon>Ralstonia</taxon>
        <taxon>Ralstonia solanacearum species complex</taxon>
    </lineage>
</organism>
<name>G2ZT21_9RALS</name>
<evidence type="ECO:0000313" key="1">
    <source>
        <dbReference type="EMBL" id="CCA82184.1"/>
    </source>
</evidence>
<gene>
    <name evidence="1" type="ORF">BDB_30001</name>
</gene>
<sequence>MTALEVVEIAASSAVVTRSRRCQATHLSEAGVPVELPVRSRRIASPLPPVLTRRRLDASSMGPPWA</sequence>